<keyword evidence="1" id="KW-0812">Transmembrane</keyword>
<dbReference type="PIRSF" id="PIRSF028704">
    <property type="entry name" value="UPC028704"/>
    <property type="match status" value="1"/>
</dbReference>
<feature type="transmembrane region" description="Helical" evidence="1">
    <location>
        <begin position="198"/>
        <end position="217"/>
    </location>
</feature>
<feature type="transmembrane region" description="Helical" evidence="1">
    <location>
        <begin position="50"/>
        <end position="67"/>
    </location>
</feature>
<protein>
    <submittedName>
        <fullName evidence="2">OpgC domain-containing protein</fullName>
    </submittedName>
</protein>
<sequence>MQQHSLQQRETRIDLFRALCLITIFINHVPGNVFEMFTHRNFGFSDSAEAFVLMSGIAAGMVYGPRFEPGRRIASWVRAWKRAGRLYVTHIATTVGSLAIFAGVALYTQRPMLLNQLNIDTLVDNTPAALVGLATMGHQIGYNNILSLYVVLMLLLPLMLFIGKRSIPLMLSLSVAVWLAAGLYQVAPRDFPREGVWFLNPLSWQLLFALGVAGAMLAKRPEGLKLPRWSLWAAGAYLLFALVWVKWPLWGLETKAGLPLVIAGFDKTYESLPRLLHVLAIAALIFSLKPILRFTKVSYDHPLAVMGRHSLPVFVSGTLLAMLAQTVRWVSAPSNMLDAVLVIGGVLLQFGVAYALEAFKKLESAGKPKAPALQPVVGA</sequence>
<name>A0ABT1BZZ8_9HYPH</name>
<accession>A0ABT1BZZ8</accession>
<feature type="transmembrane region" description="Helical" evidence="1">
    <location>
        <begin position="336"/>
        <end position="356"/>
    </location>
</feature>
<feature type="transmembrane region" description="Helical" evidence="1">
    <location>
        <begin position="313"/>
        <end position="330"/>
    </location>
</feature>
<keyword evidence="1" id="KW-1133">Transmembrane helix</keyword>
<evidence type="ECO:0000256" key="1">
    <source>
        <dbReference type="SAM" id="Phobius"/>
    </source>
</evidence>
<dbReference type="RefSeq" id="WP_252815003.1">
    <property type="nucleotide sequence ID" value="NZ_JAMXQS010000001.1"/>
</dbReference>
<feature type="transmembrane region" description="Helical" evidence="1">
    <location>
        <begin position="140"/>
        <end position="162"/>
    </location>
</feature>
<dbReference type="PANTHER" id="PTHR38592">
    <property type="entry name" value="BLL4819 PROTEIN"/>
    <property type="match status" value="1"/>
</dbReference>
<feature type="transmembrane region" description="Helical" evidence="1">
    <location>
        <begin position="12"/>
        <end position="30"/>
    </location>
</feature>
<dbReference type="PANTHER" id="PTHR38592:SF3">
    <property type="entry name" value="BLL4819 PROTEIN"/>
    <property type="match status" value="1"/>
</dbReference>
<dbReference type="EMBL" id="JAMXQS010000001">
    <property type="protein sequence ID" value="MCO6048176.1"/>
    <property type="molecule type" value="Genomic_DNA"/>
</dbReference>
<dbReference type="Pfam" id="PF10129">
    <property type="entry name" value="OpgC_C"/>
    <property type="match status" value="1"/>
</dbReference>
<dbReference type="InterPro" id="IPR014550">
    <property type="entry name" value="UCP028704_OpgC"/>
</dbReference>
<comment type="caution">
    <text evidence="2">The sequence shown here is derived from an EMBL/GenBank/DDBJ whole genome shotgun (WGS) entry which is preliminary data.</text>
</comment>
<keyword evidence="1" id="KW-0472">Membrane</keyword>
<organism evidence="2 3">
    <name type="scientific">Mesorhizobium liriopis</name>
    <dbReference type="NCBI Taxonomy" id="2953882"/>
    <lineage>
        <taxon>Bacteria</taxon>
        <taxon>Pseudomonadati</taxon>
        <taxon>Pseudomonadota</taxon>
        <taxon>Alphaproteobacteria</taxon>
        <taxon>Hyphomicrobiales</taxon>
        <taxon>Phyllobacteriaceae</taxon>
        <taxon>Mesorhizobium</taxon>
    </lineage>
</organism>
<feature type="transmembrane region" description="Helical" evidence="1">
    <location>
        <begin position="87"/>
        <end position="107"/>
    </location>
</feature>
<feature type="transmembrane region" description="Helical" evidence="1">
    <location>
        <begin position="169"/>
        <end position="186"/>
    </location>
</feature>
<dbReference type="Proteomes" id="UP001205906">
    <property type="component" value="Unassembled WGS sequence"/>
</dbReference>
<reference evidence="2 3" key="1">
    <citation type="submission" date="2022-06" db="EMBL/GenBank/DDBJ databases">
        <title>Mesorhizobium sp. strain RP14 Genome sequencing and assembly.</title>
        <authorList>
            <person name="Kim I."/>
        </authorList>
    </citation>
    <scope>NUCLEOTIDE SEQUENCE [LARGE SCALE GENOMIC DNA]</scope>
    <source>
        <strain evidence="3">RP14(2022)</strain>
    </source>
</reference>
<feature type="transmembrane region" description="Helical" evidence="1">
    <location>
        <begin position="275"/>
        <end position="292"/>
    </location>
</feature>
<evidence type="ECO:0000313" key="3">
    <source>
        <dbReference type="Proteomes" id="UP001205906"/>
    </source>
</evidence>
<gene>
    <name evidence="2" type="primary">opgC</name>
    <name evidence="2" type="ORF">NGM99_00030</name>
</gene>
<feature type="transmembrane region" description="Helical" evidence="1">
    <location>
        <begin position="229"/>
        <end position="250"/>
    </location>
</feature>
<evidence type="ECO:0000313" key="2">
    <source>
        <dbReference type="EMBL" id="MCO6048176.1"/>
    </source>
</evidence>
<keyword evidence="3" id="KW-1185">Reference proteome</keyword>
<proteinExistence type="predicted"/>